<dbReference type="EMBL" id="GEDV01003880">
    <property type="protein sequence ID" value="JAP84677.1"/>
    <property type="molecule type" value="Transcribed_RNA"/>
</dbReference>
<dbReference type="AlphaFoldDB" id="A0A131Z079"/>
<sequence length="91" mass="10682">MCSWVQHYKGRLGNRRALRNEDTDKMHTGQALNFNFNLFESSAEGPKFTWGSVERNTIQFLDIKLIFKNDHLCWMYNPRSKKGLLPFDSAI</sequence>
<accession>A0A131Z079</accession>
<proteinExistence type="predicted"/>
<protein>
    <submittedName>
        <fullName evidence="1">Tick transposon</fullName>
    </submittedName>
</protein>
<organism evidence="1">
    <name type="scientific">Rhipicephalus appendiculatus</name>
    <name type="common">Brown ear tick</name>
    <dbReference type="NCBI Taxonomy" id="34631"/>
    <lineage>
        <taxon>Eukaryota</taxon>
        <taxon>Metazoa</taxon>
        <taxon>Ecdysozoa</taxon>
        <taxon>Arthropoda</taxon>
        <taxon>Chelicerata</taxon>
        <taxon>Arachnida</taxon>
        <taxon>Acari</taxon>
        <taxon>Parasitiformes</taxon>
        <taxon>Ixodida</taxon>
        <taxon>Ixodoidea</taxon>
        <taxon>Ixodidae</taxon>
        <taxon>Rhipicephalinae</taxon>
        <taxon>Rhipicephalus</taxon>
        <taxon>Rhipicephalus</taxon>
    </lineage>
</organism>
<name>A0A131Z079_RHIAP</name>
<reference evidence="1" key="1">
    <citation type="journal article" date="2016" name="Ticks Tick Borne Dis.">
        <title>De novo assembly and annotation of the salivary gland transcriptome of Rhipicephalus appendiculatus male and female ticks during blood feeding.</title>
        <authorList>
            <person name="de Castro M.H."/>
            <person name="de Klerk D."/>
            <person name="Pienaar R."/>
            <person name="Latif A.A."/>
            <person name="Rees D.J."/>
            <person name="Mans B.J."/>
        </authorList>
    </citation>
    <scope>NUCLEOTIDE SEQUENCE</scope>
    <source>
        <tissue evidence="1">Salivary glands</tissue>
    </source>
</reference>
<evidence type="ECO:0000313" key="1">
    <source>
        <dbReference type="EMBL" id="JAP84677.1"/>
    </source>
</evidence>